<reference evidence="1 2" key="1">
    <citation type="journal article" date="2021" name="BMC Genomics">
        <title>Datura genome reveals duplications of psychoactive alkaloid biosynthetic genes and high mutation rate following tissue culture.</title>
        <authorList>
            <person name="Rajewski A."/>
            <person name="Carter-House D."/>
            <person name="Stajich J."/>
            <person name="Litt A."/>
        </authorList>
    </citation>
    <scope>NUCLEOTIDE SEQUENCE [LARGE SCALE GENOMIC DNA]</scope>
    <source>
        <strain evidence="1">AR-01</strain>
    </source>
</reference>
<evidence type="ECO:0000313" key="1">
    <source>
        <dbReference type="EMBL" id="MCE5166367.1"/>
    </source>
</evidence>
<sequence length="117" mass="13348">MQNRNVEEAVYNSKWGLKIKHHEDNIKFLKARKTGWIIQSPYMQVALDQYQIASKSGYATANANGERSEEETIEHILKHEKICSWHLVPTKNSLWNSSVSASFDEGCSGNCCSVWES</sequence>
<dbReference type="EMBL" id="JACEIK010022127">
    <property type="protein sequence ID" value="MCE5166367.1"/>
    <property type="molecule type" value="Genomic_DNA"/>
</dbReference>
<accession>A0ABS8Y4L4</accession>
<comment type="caution">
    <text evidence="1">The sequence shown here is derived from an EMBL/GenBank/DDBJ whole genome shotgun (WGS) entry which is preliminary data.</text>
</comment>
<name>A0ABS8Y4L4_DATST</name>
<dbReference type="Proteomes" id="UP000823775">
    <property type="component" value="Unassembled WGS sequence"/>
</dbReference>
<keyword evidence="2" id="KW-1185">Reference proteome</keyword>
<organism evidence="1 2">
    <name type="scientific">Datura stramonium</name>
    <name type="common">Jimsonweed</name>
    <name type="synonym">Common thornapple</name>
    <dbReference type="NCBI Taxonomy" id="4076"/>
    <lineage>
        <taxon>Eukaryota</taxon>
        <taxon>Viridiplantae</taxon>
        <taxon>Streptophyta</taxon>
        <taxon>Embryophyta</taxon>
        <taxon>Tracheophyta</taxon>
        <taxon>Spermatophyta</taxon>
        <taxon>Magnoliopsida</taxon>
        <taxon>eudicotyledons</taxon>
        <taxon>Gunneridae</taxon>
        <taxon>Pentapetalae</taxon>
        <taxon>asterids</taxon>
        <taxon>lamiids</taxon>
        <taxon>Solanales</taxon>
        <taxon>Solanaceae</taxon>
        <taxon>Solanoideae</taxon>
        <taxon>Datureae</taxon>
        <taxon>Datura</taxon>
    </lineage>
</organism>
<evidence type="ECO:0000313" key="2">
    <source>
        <dbReference type="Proteomes" id="UP000823775"/>
    </source>
</evidence>
<proteinExistence type="predicted"/>
<gene>
    <name evidence="1" type="ORF">HAX54_018015</name>
</gene>
<protein>
    <submittedName>
        <fullName evidence="1">Uncharacterized protein</fullName>
    </submittedName>
</protein>